<dbReference type="NCBIfam" id="TIGR01036">
    <property type="entry name" value="pyrD_sub2"/>
    <property type="match status" value="1"/>
</dbReference>
<gene>
    <name evidence="11" type="primary">pyrD</name>
    <name evidence="13" type="ORF">COB13_07990</name>
</gene>
<dbReference type="GO" id="GO:0005737">
    <property type="term" value="C:cytoplasm"/>
    <property type="evidence" value="ECO:0007669"/>
    <property type="project" value="InterPro"/>
</dbReference>
<keyword evidence="7 11" id="KW-0665">Pyrimidine biosynthesis</keyword>
<dbReference type="NCBIfam" id="NF003645">
    <property type="entry name" value="PRK05286.1-2"/>
    <property type="match status" value="1"/>
</dbReference>
<evidence type="ECO:0000256" key="1">
    <source>
        <dbReference type="ARBA" id="ARBA00003125"/>
    </source>
</evidence>
<dbReference type="AlphaFoldDB" id="A0A2A4Z402"/>
<dbReference type="InterPro" id="IPR050074">
    <property type="entry name" value="DHO_dehydrogenase"/>
</dbReference>
<dbReference type="GO" id="GO:0106430">
    <property type="term" value="F:dihydroorotate dehydrogenase (quinone) activity"/>
    <property type="evidence" value="ECO:0007669"/>
    <property type="project" value="UniProtKB-EC"/>
</dbReference>
<dbReference type="GO" id="GO:0005886">
    <property type="term" value="C:plasma membrane"/>
    <property type="evidence" value="ECO:0007669"/>
    <property type="project" value="UniProtKB-SubCell"/>
</dbReference>
<comment type="pathway">
    <text evidence="3 11">Pyrimidine metabolism; UMP biosynthesis via de novo pathway; orotate from (S)-dihydroorotate (quinone route): step 1/1.</text>
</comment>
<evidence type="ECO:0000256" key="9">
    <source>
        <dbReference type="ARBA" id="ARBA00023136"/>
    </source>
</evidence>
<evidence type="ECO:0000256" key="4">
    <source>
        <dbReference type="ARBA" id="ARBA00005359"/>
    </source>
</evidence>
<evidence type="ECO:0000256" key="5">
    <source>
        <dbReference type="ARBA" id="ARBA00022630"/>
    </source>
</evidence>
<reference key="1">
    <citation type="submission" date="2017-08" db="EMBL/GenBank/DDBJ databases">
        <title>A dynamic microbial community with high functional redundancy inhabits the cold, oxic subseafloor aquifer.</title>
        <authorList>
            <person name="Tully B.J."/>
            <person name="Wheat C.G."/>
            <person name="Glazer B.T."/>
            <person name="Huber J.A."/>
        </authorList>
    </citation>
    <scope>NUCLEOTIDE SEQUENCE [LARGE SCALE GENOMIC DNA]</scope>
</reference>
<comment type="function">
    <text evidence="1 11">Catalyzes the conversion of dihydroorotate to orotate with quinone as electron acceptor.</text>
</comment>
<feature type="binding site" evidence="11">
    <location>
        <position position="140"/>
    </location>
    <ligand>
        <name>FMN</name>
        <dbReference type="ChEBI" id="CHEBI:58210"/>
    </ligand>
</feature>
<dbReference type="NCBIfam" id="NF003652">
    <property type="entry name" value="PRK05286.2-5"/>
    <property type="match status" value="1"/>
</dbReference>
<evidence type="ECO:0000256" key="7">
    <source>
        <dbReference type="ARBA" id="ARBA00022975"/>
    </source>
</evidence>
<comment type="caution">
    <text evidence="13">The sequence shown here is derived from an EMBL/GenBank/DDBJ whole genome shotgun (WGS) entry which is preliminary data.</text>
</comment>
<comment type="subunit">
    <text evidence="11">Monomer.</text>
</comment>
<organism evidence="13">
    <name type="scientific">OCS116 cluster bacterium</name>
    <dbReference type="NCBI Taxonomy" id="2030921"/>
    <lineage>
        <taxon>Bacteria</taxon>
        <taxon>Pseudomonadati</taxon>
        <taxon>Pseudomonadota</taxon>
        <taxon>Alphaproteobacteria</taxon>
        <taxon>OCS116 cluster</taxon>
    </lineage>
</organism>
<feature type="binding site" evidence="11">
    <location>
        <position position="64"/>
    </location>
    <ligand>
        <name>substrate</name>
    </ligand>
</feature>
<evidence type="ECO:0000313" key="13">
    <source>
        <dbReference type="EMBL" id="PCJ01288.1"/>
    </source>
</evidence>
<comment type="similarity">
    <text evidence="4 11">Belongs to the dihydroorotate dehydrogenase family. Type 2 subfamily.</text>
</comment>
<feature type="binding site" evidence="11">
    <location>
        <begin position="245"/>
        <end position="246"/>
    </location>
    <ligand>
        <name>substrate</name>
    </ligand>
</feature>
<feature type="domain" description="Dihydroorotate dehydrogenase catalytic" evidence="12">
    <location>
        <begin position="43"/>
        <end position="336"/>
    </location>
</feature>
<dbReference type="InterPro" id="IPR001295">
    <property type="entry name" value="Dihydroorotate_DH_CS"/>
</dbReference>
<evidence type="ECO:0000256" key="10">
    <source>
        <dbReference type="ARBA" id="ARBA00048639"/>
    </source>
</evidence>
<dbReference type="InterPro" id="IPR013785">
    <property type="entry name" value="Aldolase_TIM"/>
</dbReference>
<feature type="binding site" evidence="11">
    <location>
        <position position="84"/>
    </location>
    <ligand>
        <name>FMN</name>
        <dbReference type="ChEBI" id="CHEBI:58210"/>
    </ligand>
</feature>
<evidence type="ECO:0000256" key="11">
    <source>
        <dbReference type="HAMAP-Rule" id="MF_00225"/>
    </source>
</evidence>
<dbReference type="PANTHER" id="PTHR48109:SF4">
    <property type="entry name" value="DIHYDROOROTATE DEHYDROGENASE (QUINONE), MITOCHONDRIAL"/>
    <property type="match status" value="1"/>
</dbReference>
<sequence length="363" mass="39836">MLDIFKYIKPALFKLEPEQAHKAAIMALKMGVAPNGRLSNDGLKQRVFGLDFENPIGVAAGFDKNAEVPNEIIKVGFGFAEIGSVTPRPQAGNPKPRIFRVPEHRGVINRMGFNNDGHEAVLKRMRNVRMNKKSGQIGVNIGANKDSDDFIADYELGIETFYNVADYFVANISSPNTPGLRALQSKQSLEKLVDRICNRRDEMQQDLHKYVPLVLKIAPDLTDEDIDDIAAICLDSELDGVIVSNTTIRRDFIAGHDHENEAGGLSGKPLFEFSTHMLARFYQATGGKIPLIGTGGIYDGASAYAKICAGATLVQLYSCLIYTGTGIIDELRQGILDGLKRDGFDTIEQAVGSKADFWADKEI</sequence>
<keyword evidence="11" id="KW-1003">Cell membrane</keyword>
<dbReference type="InterPro" id="IPR005719">
    <property type="entry name" value="Dihydroorotate_DH_2"/>
</dbReference>
<protein>
    <recommendedName>
        <fullName evidence="11">Dihydroorotate dehydrogenase (quinone)</fullName>
        <ecNumber evidence="11">1.3.5.2</ecNumber>
    </recommendedName>
    <alternativeName>
        <fullName evidence="11">DHOdehase</fullName>
        <shortName evidence="11">DHOD</shortName>
        <shortName evidence="11">DHODase</shortName>
    </alternativeName>
    <alternativeName>
        <fullName evidence="11">Dihydroorotate oxidase</fullName>
    </alternativeName>
</protein>
<dbReference type="EC" id="1.3.5.2" evidence="11"/>
<dbReference type="UniPathway" id="UPA00070">
    <property type="reaction ID" value="UER00946"/>
</dbReference>
<reference evidence="13" key="2">
    <citation type="journal article" date="2018" name="ISME J.">
        <title>A dynamic microbial community with high functional redundancy inhabits the cold, oxic subseafloor aquifer.</title>
        <authorList>
            <person name="Tully B.J."/>
            <person name="Wheat C.G."/>
            <person name="Glazer B.T."/>
            <person name="Huber J.A."/>
        </authorList>
    </citation>
    <scope>NUCLEOTIDE SEQUENCE</scope>
    <source>
        <strain evidence="13">NORP83</strain>
    </source>
</reference>
<keyword evidence="5 11" id="KW-0285">Flavoprotein</keyword>
<dbReference type="GO" id="GO:0044205">
    <property type="term" value="P:'de novo' UMP biosynthetic process"/>
    <property type="evidence" value="ECO:0007669"/>
    <property type="project" value="UniProtKB-UniRule"/>
</dbReference>
<feature type="binding site" evidence="11">
    <location>
        <position position="244"/>
    </location>
    <ligand>
        <name>FMN</name>
        <dbReference type="ChEBI" id="CHEBI:58210"/>
    </ligand>
</feature>
<feature type="binding site" evidence="11">
    <location>
        <begin position="60"/>
        <end position="64"/>
    </location>
    <ligand>
        <name>FMN</name>
        <dbReference type="ChEBI" id="CHEBI:58210"/>
    </ligand>
</feature>
<keyword evidence="8 11" id="KW-0560">Oxidoreductase</keyword>
<dbReference type="CDD" id="cd04738">
    <property type="entry name" value="DHOD_2_like"/>
    <property type="match status" value="1"/>
</dbReference>
<keyword evidence="6 11" id="KW-0288">FMN</keyword>
<accession>A0A2A4Z402</accession>
<name>A0A2A4Z402_9PROT</name>
<evidence type="ECO:0000256" key="8">
    <source>
        <dbReference type="ARBA" id="ARBA00023002"/>
    </source>
</evidence>
<dbReference type="PROSITE" id="PS00912">
    <property type="entry name" value="DHODEHASE_2"/>
    <property type="match status" value="1"/>
</dbReference>
<dbReference type="InterPro" id="IPR005720">
    <property type="entry name" value="Dihydroorotate_DH_cat"/>
</dbReference>
<dbReference type="SUPFAM" id="SSF51395">
    <property type="entry name" value="FMN-linked oxidoreductases"/>
    <property type="match status" value="1"/>
</dbReference>
<evidence type="ECO:0000256" key="3">
    <source>
        <dbReference type="ARBA" id="ARBA00005161"/>
    </source>
</evidence>
<dbReference type="HAMAP" id="MF_00225">
    <property type="entry name" value="DHO_dh_type2"/>
    <property type="match status" value="1"/>
</dbReference>
<comment type="cofactor">
    <cofactor evidence="11">
        <name>FMN</name>
        <dbReference type="ChEBI" id="CHEBI:58210"/>
    </cofactor>
    <text evidence="11">Binds 1 FMN per subunit.</text>
</comment>
<feature type="binding site" evidence="11">
    <location>
        <position position="296"/>
    </location>
    <ligand>
        <name>FMN</name>
        <dbReference type="ChEBI" id="CHEBI:58210"/>
    </ligand>
</feature>
<evidence type="ECO:0000259" key="12">
    <source>
        <dbReference type="Pfam" id="PF01180"/>
    </source>
</evidence>
<dbReference type="Gene3D" id="3.20.20.70">
    <property type="entry name" value="Aldolase class I"/>
    <property type="match status" value="1"/>
</dbReference>
<feature type="binding site" evidence="11">
    <location>
        <position position="176"/>
    </location>
    <ligand>
        <name>substrate</name>
    </ligand>
</feature>
<dbReference type="PANTHER" id="PTHR48109">
    <property type="entry name" value="DIHYDROOROTATE DEHYDROGENASE (QUINONE), MITOCHONDRIAL-RELATED"/>
    <property type="match status" value="1"/>
</dbReference>
<comment type="subcellular location">
    <subcellularLocation>
        <location evidence="11">Cell membrane</location>
        <topology evidence="11">Peripheral membrane protein</topology>
    </subcellularLocation>
    <subcellularLocation>
        <location evidence="2">Membrane</location>
    </subcellularLocation>
</comment>
<dbReference type="GO" id="GO:0006207">
    <property type="term" value="P:'de novo' pyrimidine nucleobase biosynthetic process"/>
    <property type="evidence" value="ECO:0007669"/>
    <property type="project" value="UniProtKB-UniRule"/>
</dbReference>
<feature type="active site" description="Nucleophile" evidence="11">
    <location>
        <position position="174"/>
    </location>
</feature>
<dbReference type="PROSITE" id="PS00911">
    <property type="entry name" value="DHODEHASE_1"/>
    <property type="match status" value="1"/>
</dbReference>
<feature type="binding site" evidence="11">
    <location>
        <position position="216"/>
    </location>
    <ligand>
        <name>FMN</name>
        <dbReference type="ChEBI" id="CHEBI:58210"/>
    </ligand>
</feature>
<feature type="binding site" evidence="11">
    <location>
        <position position="171"/>
    </location>
    <ligand>
        <name>substrate</name>
    </ligand>
</feature>
<evidence type="ECO:0000256" key="6">
    <source>
        <dbReference type="ARBA" id="ARBA00022643"/>
    </source>
</evidence>
<proteinExistence type="inferred from homology"/>
<dbReference type="EMBL" id="NVUS01000008">
    <property type="protein sequence ID" value="PCJ01288.1"/>
    <property type="molecule type" value="Genomic_DNA"/>
</dbReference>
<keyword evidence="9 11" id="KW-0472">Membrane</keyword>
<feature type="binding site" evidence="11">
    <location>
        <begin position="317"/>
        <end position="318"/>
    </location>
    <ligand>
        <name>FMN</name>
        <dbReference type="ChEBI" id="CHEBI:58210"/>
    </ligand>
</feature>
<feature type="binding site" evidence="11">
    <location>
        <begin position="109"/>
        <end position="113"/>
    </location>
    <ligand>
        <name>substrate</name>
    </ligand>
</feature>
<feature type="binding site" evidence="11">
    <location>
        <position position="267"/>
    </location>
    <ligand>
        <name>FMN</name>
        <dbReference type="ChEBI" id="CHEBI:58210"/>
    </ligand>
</feature>
<comment type="catalytic activity">
    <reaction evidence="10 11">
        <text>(S)-dihydroorotate + a quinone = orotate + a quinol</text>
        <dbReference type="Rhea" id="RHEA:30187"/>
        <dbReference type="ChEBI" id="CHEBI:24646"/>
        <dbReference type="ChEBI" id="CHEBI:30839"/>
        <dbReference type="ChEBI" id="CHEBI:30864"/>
        <dbReference type="ChEBI" id="CHEBI:132124"/>
        <dbReference type="EC" id="1.3.5.2"/>
    </reaction>
</comment>
<feature type="binding site" evidence="11">
    <location>
        <position position="171"/>
    </location>
    <ligand>
        <name>FMN</name>
        <dbReference type="ChEBI" id="CHEBI:58210"/>
    </ligand>
</feature>
<dbReference type="Pfam" id="PF01180">
    <property type="entry name" value="DHO_dh"/>
    <property type="match status" value="1"/>
</dbReference>
<evidence type="ECO:0000256" key="2">
    <source>
        <dbReference type="ARBA" id="ARBA00004370"/>
    </source>
</evidence>